<dbReference type="EMBL" id="KV921940">
    <property type="protein sequence ID" value="ORE05644.1"/>
    <property type="molecule type" value="Genomic_DNA"/>
</dbReference>
<dbReference type="Proteomes" id="UP000242414">
    <property type="component" value="Unassembled WGS sequence"/>
</dbReference>
<organism evidence="1">
    <name type="scientific">Rhizopus microsporus var. microsporus</name>
    <dbReference type="NCBI Taxonomy" id="86635"/>
    <lineage>
        <taxon>Eukaryota</taxon>
        <taxon>Fungi</taxon>
        <taxon>Fungi incertae sedis</taxon>
        <taxon>Mucoromycota</taxon>
        <taxon>Mucoromycotina</taxon>
        <taxon>Mucoromycetes</taxon>
        <taxon>Mucorales</taxon>
        <taxon>Mucorineae</taxon>
        <taxon>Rhizopodaceae</taxon>
        <taxon>Rhizopus</taxon>
    </lineage>
</organism>
<name>A0A1X0R0X3_RHIZD</name>
<dbReference type="OrthoDB" id="2274162at2759"/>
<accession>A0A1X0R0X3</accession>
<reference evidence="1" key="1">
    <citation type="journal article" date="2016" name="Proc. Natl. Acad. Sci. U.S.A.">
        <title>Lipid metabolic changes in an early divergent fungus govern the establishment of a mutualistic symbiosis with endobacteria.</title>
        <authorList>
            <person name="Lastovetsky O.A."/>
            <person name="Gaspar M.L."/>
            <person name="Mondo S.J."/>
            <person name="LaButti K.M."/>
            <person name="Sandor L."/>
            <person name="Grigoriev I.V."/>
            <person name="Henry S.A."/>
            <person name="Pawlowska T.E."/>
        </authorList>
    </citation>
    <scope>NUCLEOTIDE SEQUENCE [LARGE SCALE GENOMIC DNA]</scope>
    <source>
        <strain evidence="1">ATCC 52814</strain>
    </source>
</reference>
<dbReference type="VEuPathDB" id="FungiDB:BCV72DRAFT_275951"/>
<gene>
    <name evidence="1" type="ORF">BCV72DRAFT_275951</name>
</gene>
<protein>
    <submittedName>
        <fullName evidence="1">Uncharacterized protein</fullName>
    </submittedName>
</protein>
<dbReference type="AlphaFoldDB" id="A0A1X0R0X3"/>
<sequence length="62" mass="7185">MTNLNDTTEQGSERPDNVISVIMQSNWGKNLRYGEAKIEEPTVNKFMLAWALCRLGIFLRKR</sequence>
<evidence type="ECO:0000313" key="1">
    <source>
        <dbReference type="EMBL" id="ORE05644.1"/>
    </source>
</evidence>
<proteinExistence type="predicted"/>